<evidence type="ECO:0000256" key="5">
    <source>
        <dbReference type="SAM" id="Phobius"/>
    </source>
</evidence>
<evidence type="ECO:0000256" key="3">
    <source>
        <dbReference type="ARBA" id="ARBA00022989"/>
    </source>
</evidence>
<comment type="subcellular location">
    <subcellularLocation>
        <location evidence="1">Membrane</location>
        <topology evidence="1">Multi-pass membrane protein</topology>
    </subcellularLocation>
</comment>
<keyword evidence="3 5" id="KW-1133">Transmembrane helix</keyword>
<dbReference type="PANTHER" id="PTHR10037:SF230">
    <property type="entry name" value="CA[2+]-CHANNEL PROTEIN ALPHA[[1]] SUBUNIT T, ISOFORM F"/>
    <property type="match status" value="1"/>
</dbReference>
<feature type="domain" description="Ion transport" evidence="6">
    <location>
        <begin position="298"/>
        <end position="547"/>
    </location>
</feature>
<reference evidence="7 8" key="1">
    <citation type="submission" date="2022-05" db="EMBL/GenBank/DDBJ databases">
        <authorList>
            <consortium name="Genoscope - CEA"/>
            <person name="William W."/>
        </authorList>
    </citation>
    <scope>NUCLEOTIDE SEQUENCE [LARGE SCALE GENOMIC DNA]</scope>
</reference>
<dbReference type="Gene3D" id="1.20.120.350">
    <property type="entry name" value="Voltage-gated potassium channels. Chain C"/>
    <property type="match status" value="2"/>
</dbReference>
<dbReference type="Pfam" id="PF00520">
    <property type="entry name" value="Ion_trans"/>
    <property type="match status" value="2"/>
</dbReference>
<feature type="non-terminal residue" evidence="7">
    <location>
        <position position="1"/>
    </location>
</feature>
<dbReference type="InterPro" id="IPR043203">
    <property type="entry name" value="VGCC_Ca_Na"/>
</dbReference>
<dbReference type="PANTHER" id="PTHR10037">
    <property type="entry name" value="VOLTAGE-GATED CATION CHANNEL CALCIUM AND SODIUM"/>
    <property type="match status" value="1"/>
</dbReference>
<dbReference type="Gene3D" id="1.10.287.70">
    <property type="match status" value="2"/>
</dbReference>
<feature type="non-terminal residue" evidence="7">
    <location>
        <position position="548"/>
    </location>
</feature>
<comment type="caution">
    <text evidence="7">The sequence shown here is derived from an EMBL/GenBank/DDBJ whole genome shotgun (WGS) entry which is preliminary data.</text>
</comment>
<evidence type="ECO:0000313" key="7">
    <source>
        <dbReference type="EMBL" id="CAH3158249.1"/>
    </source>
</evidence>
<dbReference type="InterPro" id="IPR027359">
    <property type="entry name" value="Volt_channel_dom_sf"/>
</dbReference>
<evidence type="ECO:0000256" key="4">
    <source>
        <dbReference type="ARBA" id="ARBA00023136"/>
    </source>
</evidence>
<feature type="transmembrane region" description="Helical" evidence="5">
    <location>
        <begin position="518"/>
        <end position="540"/>
    </location>
</feature>
<gene>
    <name evidence="7" type="ORF">PEVE_00002806</name>
</gene>
<accession>A0ABN8Q6H2</accession>
<keyword evidence="8" id="KW-1185">Reference proteome</keyword>
<keyword evidence="4 5" id="KW-0472">Membrane</keyword>
<keyword evidence="2 5" id="KW-0812">Transmembrane</keyword>
<dbReference type="SUPFAM" id="SSF81324">
    <property type="entry name" value="Voltage-gated potassium channels"/>
    <property type="match status" value="2"/>
</dbReference>
<protein>
    <recommendedName>
        <fullName evidence="6">Ion transport domain-containing protein</fullName>
    </recommendedName>
</protein>
<proteinExistence type="predicted"/>
<feature type="transmembrane region" description="Helical" evidence="5">
    <location>
        <begin position="297"/>
        <end position="319"/>
    </location>
</feature>
<sequence>IVALGLWFGPNAYLRSAWNVMDGFLVVVSWIDVIVDLTTDSENSILGVLRVFRALRTLRPLRVISRAPGLKIVVETLISSLKPIGNIVLIAATFFIIFGILGVQLFKGKFYHCKDASYPEVNNRADCLAINKTWENKEYNFDNLAKALLTLFVFSTKDGWVTIMYDGIDAVGIDKQPIKNHNKWNVLFFVAFLLLAGFVVLNMLVGVVVENFQKCRDIIEKDRMAEKEKEREKRFQSDQPSCVGHVFQSSYELTKKGKTIVSFFLPLLLLLSVESEGEEAEEFPQPRRFFHRICTHGYFDIGISAVIVLNVICMAIEHYEQPEELDEFLKYANYVFTAVFILEGVLKIYALGFRKYIKERWNQLDLLIILLSIVGIVLEEMNSELPINPTIIRVMRVLRIARVLKLLKTAEGIRKLLDTVAEALPQVGNLGLLFLLMFFIFAALGMELFGKIECTDIVPCEGLDMHANFKNFGFAMLTLFRVSTGDNWNGILKDIINENRCDEHPFSGCSALEHIAPIYFAIFVLATQFVLLNVVVAVLMKHLEEARE</sequence>
<feature type="transmembrane region" description="Helical" evidence="5">
    <location>
        <begin position="427"/>
        <end position="446"/>
    </location>
</feature>
<evidence type="ECO:0000256" key="2">
    <source>
        <dbReference type="ARBA" id="ARBA00022692"/>
    </source>
</evidence>
<feature type="transmembrane region" description="Helical" evidence="5">
    <location>
        <begin position="331"/>
        <end position="349"/>
    </location>
</feature>
<evidence type="ECO:0000313" key="8">
    <source>
        <dbReference type="Proteomes" id="UP001159427"/>
    </source>
</evidence>
<feature type="domain" description="Ion transport" evidence="6">
    <location>
        <begin position="8"/>
        <end position="216"/>
    </location>
</feature>
<evidence type="ECO:0000256" key="1">
    <source>
        <dbReference type="ARBA" id="ARBA00004141"/>
    </source>
</evidence>
<dbReference type="InterPro" id="IPR005821">
    <property type="entry name" value="Ion_trans_dom"/>
</dbReference>
<feature type="transmembrane region" description="Helical" evidence="5">
    <location>
        <begin position="186"/>
        <end position="209"/>
    </location>
</feature>
<organism evidence="7 8">
    <name type="scientific">Porites evermanni</name>
    <dbReference type="NCBI Taxonomy" id="104178"/>
    <lineage>
        <taxon>Eukaryota</taxon>
        <taxon>Metazoa</taxon>
        <taxon>Cnidaria</taxon>
        <taxon>Anthozoa</taxon>
        <taxon>Hexacorallia</taxon>
        <taxon>Scleractinia</taxon>
        <taxon>Fungiina</taxon>
        <taxon>Poritidae</taxon>
        <taxon>Porites</taxon>
    </lineage>
</organism>
<name>A0ABN8Q6H2_9CNID</name>
<evidence type="ECO:0000259" key="6">
    <source>
        <dbReference type="Pfam" id="PF00520"/>
    </source>
</evidence>
<dbReference type="Proteomes" id="UP001159427">
    <property type="component" value="Unassembled WGS sequence"/>
</dbReference>
<dbReference type="EMBL" id="CALNXI010001165">
    <property type="protein sequence ID" value="CAH3158249.1"/>
    <property type="molecule type" value="Genomic_DNA"/>
</dbReference>
<feature type="transmembrane region" description="Helical" evidence="5">
    <location>
        <begin position="87"/>
        <end position="106"/>
    </location>
</feature>